<dbReference type="Gene3D" id="3.90.70.50">
    <property type="entry name" value="Peptidase C10, streptopain"/>
    <property type="match status" value="1"/>
</dbReference>
<protein>
    <submittedName>
        <fullName evidence="1">Peptidase C10-like protein</fullName>
    </submittedName>
</protein>
<dbReference type="InterPro" id="IPR044934">
    <property type="entry name" value="Streptopain_sf"/>
</dbReference>
<reference evidence="1 2" key="1">
    <citation type="submission" date="2019-02" db="EMBL/GenBank/DDBJ databases">
        <title>Genomic Encyclopedia of Archaeal and Bacterial Type Strains, Phase II (KMG-II): from individual species to whole genera.</title>
        <authorList>
            <person name="Goeker M."/>
        </authorList>
    </citation>
    <scope>NUCLEOTIDE SEQUENCE [LARGE SCALE GENOMIC DNA]</scope>
    <source>
        <strain evidence="1 2">DSM 21411</strain>
    </source>
</reference>
<gene>
    <name evidence="1" type="ORF">BC751_4294</name>
</gene>
<dbReference type="GO" id="GO:0006508">
    <property type="term" value="P:proteolysis"/>
    <property type="evidence" value="ECO:0007669"/>
    <property type="project" value="InterPro"/>
</dbReference>
<evidence type="ECO:0000313" key="2">
    <source>
        <dbReference type="Proteomes" id="UP000292209"/>
    </source>
</evidence>
<dbReference type="OrthoDB" id="2235251at2"/>
<evidence type="ECO:0000313" key="1">
    <source>
        <dbReference type="EMBL" id="RZS98629.1"/>
    </source>
</evidence>
<sequence length="142" mass="16130">MLSVAISANTDFYFLGTCNGMTLPSSIRPALTAMGMQSNGSVSTFNPNLLRNELSQGYLAIFYGHDNVFTEWHIWTSDGYRRHNYKSYNCDTDGCVEWHYSWFYMNWGWNGGANAWYASGVFQPNGSNSNYNNNLRMITGIL</sequence>
<dbReference type="InterPro" id="IPR000200">
    <property type="entry name" value="Peptidase_C10"/>
</dbReference>
<accession>A0A4V2F754</accession>
<dbReference type="Pfam" id="PF01640">
    <property type="entry name" value="Peptidase_C10"/>
    <property type="match status" value="1"/>
</dbReference>
<dbReference type="InterPro" id="IPR038765">
    <property type="entry name" value="Papain-like_cys_pep_sf"/>
</dbReference>
<dbReference type="RefSeq" id="WP_130277293.1">
    <property type="nucleotide sequence ID" value="NZ_SGXG01000001.1"/>
</dbReference>
<dbReference type="Proteomes" id="UP000292209">
    <property type="component" value="Unassembled WGS sequence"/>
</dbReference>
<dbReference type="SUPFAM" id="SSF54001">
    <property type="entry name" value="Cysteine proteinases"/>
    <property type="match status" value="1"/>
</dbReference>
<dbReference type="EMBL" id="SGXG01000001">
    <property type="protein sequence ID" value="RZS98629.1"/>
    <property type="molecule type" value="Genomic_DNA"/>
</dbReference>
<name>A0A4V2F754_9BACT</name>
<dbReference type="AlphaFoldDB" id="A0A4V2F754"/>
<organism evidence="1 2">
    <name type="scientific">Cecembia calidifontis</name>
    <dbReference type="NCBI Taxonomy" id="1187080"/>
    <lineage>
        <taxon>Bacteria</taxon>
        <taxon>Pseudomonadati</taxon>
        <taxon>Bacteroidota</taxon>
        <taxon>Cytophagia</taxon>
        <taxon>Cytophagales</taxon>
        <taxon>Cyclobacteriaceae</taxon>
        <taxon>Cecembia</taxon>
    </lineage>
</organism>
<dbReference type="GO" id="GO:0008234">
    <property type="term" value="F:cysteine-type peptidase activity"/>
    <property type="evidence" value="ECO:0007669"/>
    <property type="project" value="InterPro"/>
</dbReference>
<keyword evidence="2" id="KW-1185">Reference proteome</keyword>
<proteinExistence type="predicted"/>
<comment type="caution">
    <text evidence="1">The sequence shown here is derived from an EMBL/GenBank/DDBJ whole genome shotgun (WGS) entry which is preliminary data.</text>
</comment>